<protein>
    <recommendedName>
        <fullName evidence="7">Beta-mannosidase B</fullName>
        <ecNumber evidence="3">3.2.1.25</ecNumber>
    </recommendedName>
    <alternativeName>
        <fullName evidence="8">Mannanase B</fullName>
    </alternativeName>
</protein>
<dbReference type="SUPFAM" id="SSF51445">
    <property type="entry name" value="(Trans)glycosidases"/>
    <property type="match status" value="1"/>
</dbReference>
<comment type="pathway">
    <text evidence="2">Glycan metabolism; N-glycan degradation.</text>
</comment>
<evidence type="ECO:0000256" key="8">
    <source>
        <dbReference type="ARBA" id="ARBA00041614"/>
    </source>
</evidence>
<feature type="domain" description="Mannosidase Ig/CBM-like" evidence="10">
    <location>
        <begin position="657"/>
        <end position="758"/>
    </location>
</feature>
<dbReference type="GO" id="GO:0005975">
    <property type="term" value="P:carbohydrate metabolic process"/>
    <property type="evidence" value="ECO:0007669"/>
    <property type="project" value="InterPro"/>
</dbReference>
<dbReference type="Pfam" id="PF17786">
    <property type="entry name" value="Mannosidase_ig"/>
    <property type="match status" value="1"/>
</dbReference>
<dbReference type="Gene3D" id="2.60.40.10">
    <property type="entry name" value="Immunoglobulins"/>
    <property type="match status" value="2"/>
</dbReference>
<evidence type="ECO:0000259" key="9">
    <source>
        <dbReference type="Pfam" id="PF00703"/>
    </source>
</evidence>
<keyword evidence="4 12" id="KW-0378">Hydrolase</keyword>
<evidence type="ECO:0000256" key="7">
    <source>
        <dbReference type="ARBA" id="ARBA00041069"/>
    </source>
</evidence>
<comment type="similarity">
    <text evidence="6">Belongs to the glycosyl hydrolase 2 family. Beta-mannosidase B subfamily.</text>
</comment>
<evidence type="ECO:0000313" key="12">
    <source>
        <dbReference type="EMBL" id="KZO92286.1"/>
    </source>
</evidence>
<dbReference type="InterPro" id="IPR036156">
    <property type="entry name" value="Beta-gal/glucu_dom_sf"/>
</dbReference>
<dbReference type="Gene3D" id="3.20.20.80">
    <property type="entry name" value="Glycosidases"/>
    <property type="match status" value="1"/>
</dbReference>
<evidence type="ECO:0000256" key="4">
    <source>
        <dbReference type="ARBA" id="ARBA00022801"/>
    </source>
</evidence>
<dbReference type="OrthoDB" id="2866996at2759"/>
<evidence type="ECO:0000256" key="1">
    <source>
        <dbReference type="ARBA" id="ARBA00000829"/>
    </source>
</evidence>
<dbReference type="Pfam" id="PF22666">
    <property type="entry name" value="Glyco_hydro_2_N2"/>
    <property type="match status" value="1"/>
</dbReference>
<evidence type="ECO:0000256" key="5">
    <source>
        <dbReference type="ARBA" id="ARBA00023295"/>
    </source>
</evidence>
<dbReference type="PANTHER" id="PTHR43730:SF1">
    <property type="entry name" value="BETA-MANNOSIDASE"/>
    <property type="match status" value="1"/>
</dbReference>
<dbReference type="FunFam" id="3.20.20.80:FF:000050">
    <property type="entry name" value="Beta-mannosidase B"/>
    <property type="match status" value="1"/>
</dbReference>
<dbReference type="SUPFAM" id="SSF49785">
    <property type="entry name" value="Galactose-binding domain-like"/>
    <property type="match status" value="1"/>
</dbReference>
<evidence type="ECO:0000256" key="3">
    <source>
        <dbReference type="ARBA" id="ARBA00012754"/>
    </source>
</evidence>
<dbReference type="AlphaFoldDB" id="A0A167I4D1"/>
<feature type="domain" description="Beta-mannosidase-like galactose-binding" evidence="11">
    <location>
        <begin position="1"/>
        <end position="156"/>
    </location>
</feature>
<evidence type="ECO:0000259" key="10">
    <source>
        <dbReference type="Pfam" id="PF17786"/>
    </source>
</evidence>
<dbReference type="SUPFAM" id="SSF49303">
    <property type="entry name" value="beta-Galactosidase/glucuronidase domain"/>
    <property type="match status" value="2"/>
</dbReference>
<gene>
    <name evidence="12" type="ORF">CALVIDRAFT_547028</name>
</gene>
<comment type="catalytic activity">
    <reaction evidence="1">
        <text>Hydrolysis of terminal, non-reducing beta-D-mannose residues in beta-D-mannosides.</text>
        <dbReference type="EC" id="3.2.1.25"/>
    </reaction>
</comment>
<accession>A0A167I4D1</accession>
<name>A0A167I4D1_CALVF</name>
<evidence type="ECO:0000256" key="2">
    <source>
        <dbReference type="ARBA" id="ARBA00004740"/>
    </source>
</evidence>
<keyword evidence="13" id="KW-1185">Reference proteome</keyword>
<reference evidence="12 13" key="1">
    <citation type="journal article" date="2016" name="Mol. Biol. Evol.">
        <title>Comparative Genomics of Early-Diverging Mushroom-Forming Fungi Provides Insights into the Origins of Lignocellulose Decay Capabilities.</title>
        <authorList>
            <person name="Nagy L.G."/>
            <person name="Riley R."/>
            <person name="Tritt A."/>
            <person name="Adam C."/>
            <person name="Daum C."/>
            <person name="Floudas D."/>
            <person name="Sun H."/>
            <person name="Yadav J.S."/>
            <person name="Pangilinan J."/>
            <person name="Larsson K.H."/>
            <person name="Matsuura K."/>
            <person name="Barry K."/>
            <person name="Labutti K."/>
            <person name="Kuo R."/>
            <person name="Ohm R.A."/>
            <person name="Bhattacharya S.S."/>
            <person name="Shirouzu T."/>
            <person name="Yoshinaga Y."/>
            <person name="Martin F.M."/>
            <person name="Grigoriev I.V."/>
            <person name="Hibbett D.S."/>
        </authorList>
    </citation>
    <scope>NUCLEOTIDE SEQUENCE [LARGE SCALE GENOMIC DNA]</scope>
    <source>
        <strain evidence="12 13">TUFC12733</strain>
    </source>
</reference>
<dbReference type="InterPro" id="IPR017853">
    <property type="entry name" value="GH"/>
</dbReference>
<feature type="domain" description="Glycoside hydrolase family 2 immunoglobulin-like beta-sandwich" evidence="9">
    <location>
        <begin position="187"/>
        <end position="276"/>
    </location>
</feature>
<dbReference type="EC" id="3.2.1.25" evidence="3"/>
<evidence type="ECO:0000256" key="6">
    <source>
        <dbReference type="ARBA" id="ARBA00038429"/>
    </source>
</evidence>
<dbReference type="Pfam" id="PF00703">
    <property type="entry name" value="Glyco_hydro_2"/>
    <property type="match status" value="1"/>
</dbReference>
<dbReference type="InterPro" id="IPR054593">
    <property type="entry name" value="Beta-mannosidase-like_N2"/>
</dbReference>
<dbReference type="GO" id="GO:0004567">
    <property type="term" value="F:beta-mannosidase activity"/>
    <property type="evidence" value="ECO:0007669"/>
    <property type="project" value="UniProtKB-EC"/>
</dbReference>
<evidence type="ECO:0000259" key="11">
    <source>
        <dbReference type="Pfam" id="PF22666"/>
    </source>
</evidence>
<dbReference type="STRING" id="1330018.A0A167I4D1"/>
<proteinExistence type="inferred from homology"/>
<dbReference type="InterPro" id="IPR041447">
    <property type="entry name" value="Mannosidase_ig"/>
</dbReference>
<evidence type="ECO:0000313" key="13">
    <source>
        <dbReference type="Proteomes" id="UP000076738"/>
    </source>
</evidence>
<dbReference type="Gene3D" id="2.60.120.260">
    <property type="entry name" value="Galactose-binding domain-like"/>
    <property type="match status" value="1"/>
</dbReference>
<dbReference type="GO" id="GO:0006516">
    <property type="term" value="P:glycoprotein catabolic process"/>
    <property type="evidence" value="ECO:0007669"/>
    <property type="project" value="TreeGrafter"/>
</dbReference>
<dbReference type="Proteomes" id="UP000076738">
    <property type="component" value="Unassembled WGS sequence"/>
</dbReference>
<dbReference type="EMBL" id="KV417312">
    <property type="protein sequence ID" value="KZO92286.1"/>
    <property type="molecule type" value="Genomic_DNA"/>
</dbReference>
<dbReference type="PANTHER" id="PTHR43730">
    <property type="entry name" value="BETA-MANNOSIDASE"/>
    <property type="match status" value="1"/>
</dbReference>
<dbReference type="InterPro" id="IPR006102">
    <property type="entry name" value="Ig-like_GH2"/>
</dbReference>
<organism evidence="12 13">
    <name type="scientific">Calocera viscosa (strain TUFC12733)</name>
    <dbReference type="NCBI Taxonomy" id="1330018"/>
    <lineage>
        <taxon>Eukaryota</taxon>
        <taxon>Fungi</taxon>
        <taxon>Dikarya</taxon>
        <taxon>Basidiomycota</taxon>
        <taxon>Agaricomycotina</taxon>
        <taxon>Dacrymycetes</taxon>
        <taxon>Dacrymycetales</taxon>
        <taxon>Dacrymycetaceae</taxon>
        <taxon>Calocera</taxon>
    </lineage>
</organism>
<dbReference type="InterPro" id="IPR008979">
    <property type="entry name" value="Galactose-bd-like_sf"/>
</dbReference>
<sequence length="838" mass="94875">MPSDVYAELTLSEAIPHPYKKWNEHQVQWIGDREWVYSCEFALDGGALKEGESAELVFEGLDTYCDVYLNGQEILKADNMFRPWRIPVKAAQLKATNQLLLHFKSARAIGLALEAKYGKRTAGSCNVGHESRVYVRKAQYHWRWDWGPELMSVGPWLPVRLERFTTKLAALQTKAFASDQNDPSLGLNLELAGKLGEQVGVEVVLRNAAGKEIKTEKKTVASTGQVKDVVHWDLKGAVDLWWPVGYGSQPLYTVEVTLTDAAGNLLDKKSNRVGFRRVALIQEPLADQPGTTFLFEVNGVRMFVGGSCWVPIDNMLTLATPGRYKAWLELMVRGNQNMVRIWGGGIYESDEFYDACDELGLLVWQDFMFACGQYPIHEEFLAQVRPEAELAVERIRHHASLALLCGNNEDYQQVKQWGISELPAIVIYEQILPEVVTRLTEPEIPYHRGSPWGGVDYWDTADPTIGDIHQWEMWAGRADFYQNWDTNGGRLVSEFGLPSLPHPETIEWYFDGEKGHRYPQSKMMQQHNKAGSHERRLAIYMNENFRITGEFEPYVFLTRIMQSEGIGAAYRMWRRDWKGPGRQYNAGALVWQINDSWPVASWATCDYFLRPKPAFFATAREMLPVTVGIKRTVKKNKENDRPRQFYEFGAFQSLSASVEIWGCNSTLKARKVLLEVSYWDLESDWRSSESHEVTLLPNQSTDLLKKAVPHRPRDGPTTYPGGDPKTTLSYSVIVAARLVDAETKEVLSRYVDWPQPLKLIDFPDPALNVTVSGDKVTVDVKQPVKGLWLDVAGETDSVKWSDNAVDIMPGDPQTLSAKGLNGRKLVVQHVGKEHASAV</sequence>
<dbReference type="InterPro" id="IPR050887">
    <property type="entry name" value="Beta-mannosidase_GH2"/>
</dbReference>
<dbReference type="InterPro" id="IPR013783">
    <property type="entry name" value="Ig-like_fold"/>
</dbReference>
<keyword evidence="5" id="KW-0326">Glycosidase</keyword>